<gene>
    <name evidence="2" type="ORF">CSC2_19900</name>
</gene>
<feature type="domain" description="N-acetyltransferase" evidence="1">
    <location>
        <begin position="31"/>
        <end position="180"/>
    </location>
</feature>
<evidence type="ECO:0000313" key="2">
    <source>
        <dbReference type="EMBL" id="GFZ31464.1"/>
    </source>
</evidence>
<accession>A0ABQ1E9N3</accession>
<dbReference type="EMBL" id="BMBA01000002">
    <property type="protein sequence ID" value="GFZ31464.1"/>
    <property type="molecule type" value="Genomic_DNA"/>
</dbReference>
<dbReference type="RefSeq" id="WP_206869787.1">
    <property type="nucleotide sequence ID" value="NZ_BMBA01000002.1"/>
</dbReference>
<reference evidence="2 3" key="1">
    <citation type="journal article" date="2021" name="Int. J. Syst. Evol. Microbiol.">
        <title>Clostridium zeae sp. nov., isolated from corn silage.</title>
        <authorList>
            <person name="Kobayashi H."/>
            <person name="Tanizawa Y."/>
            <person name="Yagura M."/>
            <person name="Sakamoto M."/>
            <person name="Ohkuma M."/>
            <person name="Tohno M."/>
        </authorList>
    </citation>
    <scope>NUCLEOTIDE SEQUENCE [LARGE SCALE GENOMIC DNA]</scope>
    <source>
        <strain evidence="2 3">CSC2</strain>
    </source>
</reference>
<dbReference type="InterPro" id="IPR000182">
    <property type="entry name" value="GNAT_dom"/>
</dbReference>
<dbReference type="PANTHER" id="PTHR43415:SF3">
    <property type="entry name" value="GNAT-FAMILY ACETYLTRANSFERASE"/>
    <property type="match status" value="1"/>
</dbReference>
<keyword evidence="3" id="KW-1185">Reference proteome</keyword>
<dbReference type="InterPro" id="IPR016181">
    <property type="entry name" value="Acyl_CoA_acyltransferase"/>
</dbReference>
<dbReference type="SUPFAM" id="SSF55729">
    <property type="entry name" value="Acyl-CoA N-acyltransferases (Nat)"/>
    <property type="match status" value="1"/>
</dbReference>
<organism evidence="2 3">
    <name type="scientific">Clostridium zeae</name>
    <dbReference type="NCBI Taxonomy" id="2759022"/>
    <lineage>
        <taxon>Bacteria</taxon>
        <taxon>Bacillati</taxon>
        <taxon>Bacillota</taxon>
        <taxon>Clostridia</taxon>
        <taxon>Eubacteriales</taxon>
        <taxon>Clostridiaceae</taxon>
        <taxon>Clostridium</taxon>
    </lineage>
</organism>
<dbReference type="PROSITE" id="PS51186">
    <property type="entry name" value="GNAT"/>
    <property type="match status" value="1"/>
</dbReference>
<proteinExistence type="predicted"/>
<dbReference type="Proteomes" id="UP000663802">
    <property type="component" value="Unassembled WGS sequence"/>
</dbReference>
<name>A0ABQ1E9N3_9CLOT</name>
<sequence>MIKKSINVKELLELSGEKVFLKKLGKEYEDEYCRTFNEGDIETTIFTGTQQVFSKTDVESYLQNISLDSSRVDFIIFSKITKKIVGEVVINDIYRNNRSSGLRICMFKKEDFSKGYGTEALFLALHYGFGMLNLHRIELEALIFNERAIQLYEKVGFKKEGIKRDGWYFNHRYYDLVTMSILEDEFRQKYIDNQFNLKDFL</sequence>
<dbReference type="PANTHER" id="PTHR43415">
    <property type="entry name" value="SPERMIDINE N(1)-ACETYLTRANSFERASE"/>
    <property type="match status" value="1"/>
</dbReference>
<comment type="caution">
    <text evidence="2">The sequence shown here is derived from an EMBL/GenBank/DDBJ whole genome shotgun (WGS) entry which is preliminary data.</text>
</comment>
<dbReference type="Pfam" id="PF13302">
    <property type="entry name" value="Acetyltransf_3"/>
    <property type="match status" value="1"/>
</dbReference>
<dbReference type="Gene3D" id="3.40.630.30">
    <property type="match status" value="1"/>
</dbReference>
<evidence type="ECO:0000313" key="3">
    <source>
        <dbReference type="Proteomes" id="UP000663802"/>
    </source>
</evidence>
<evidence type="ECO:0000259" key="1">
    <source>
        <dbReference type="PROSITE" id="PS51186"/>
    </source>
</evidence>
<protein>
    <submittedName>
        <fullName evidence="2">Aminoglycoside N(6')-acetyltransferase</fullName>
    </submittedName>
</protein>